<feature type="transmembrane region" description="Helical" evidence="7">
    <location>
        <begin position="17"/>
        <end position="39"/>
    </location>
</feature>
<dbReference type="InterPro" id="IPR000326">
    <property type="entry name" value="PAP2/HPO"/>
</dbReference>
<evidence type="ECO:0000256" key="1">
    <source>
        <dbReference type="ARBA" id="ARBA00004651"/>
    </source>
</evidence>
<dbReference type="PANTHER" id="PTHR14969:SF62">
    <property type="entry name" value="DECAPRENYLPHOSPHORYL-5-PHOSPHORIBOSE PHOSPHATASE RV3807C-RELATED"/>
    <property type="match status" value="1"/>
</dbReference>
<dbReference type="Proteomes" id="UP001183629">
    <property type="component" value="Unassembled WGS sequence"/>
</dbReference>
<dbReference type="GO" id="GO:0005886">
    <property type="term" value="C:plasma membrane"/>
    <property type="evidence" value="ECO:0007669"/>
    <property type="project" value="UniProtKB-SubCell"/>
</dbReference>
<evidence type="ECO:0000256" key="7">
    <source>
        <dbReference type="SAM" id="Phobius"/>
    </source>
</evidence>
<keyword evidence="3 7" id="KW-0812">Transmembrane</keyword>
<evidence type="ECO:0000256" key="6">
    <source>
        <dbReference type="ARBA" id="ARBA00023136"/>
    </source>
</evidence>
<feature type="transmembrane region" description="Helical" evidence="7">
    <location>
        <begin position="198"/>
        <end position="217"/>
    </location>
</feature>
<gene>
    <name evidence="9" type="ORF">J2S44_006675</name>
</gene>
<dbReference type="PANTHER" id="PTHR14969">
    <property type="entry name" value="SPHINGOSINE-1-PHOSPHATE PHOSPHOHYDROLASE"/>
    <property type="match status" value="1"/>
</dbReference>
<evidence type="ECO:0000256" key="2">
    <source>
        <dbReference type="ARBA" id="ARBA00022475"/>
    </source>
</evidence>
<dbReference type="InterPro" id="IPR036938">
    <property type="entry name" value="PAP2/HPO_sf"/>
</dbReference>
<keyword evidence="2" id="KW-1003">Cell membrane</keyword>
<evidence type="ECO:0000313" key="9">
    <source>
        <dbReference type="EMBL" id="MDR7326425.1"/>
    </source>
</evidence>
<evidence type="ECO:0000259" key="8">
    <source>
        <dbReference type="SMART" id="SM00014"/>
    </source>
</evidence>
<dbReference type="RefSeq" id="WP_310422090.1">
    <property type="nucleotide sequence ID" value="NZ_JAVDYC010000001.1"/>
</dbReference>
<keyword evidence="5 7" id="KW-1133">Transmembrane helix</keyword>
<evidence type="ECO:0000256" key="5">
    <source>
        <dbReference type="ARBA" id="ARBA00022989"/>
    </source>
</evidence>
<evidence type="ECO:0000256" key="4">
    <source>
        <dbReference type="ARBA" id="ARBA00022801"/>
    </source>
</evidence>
<dbReference type="SUPFAM" id="SSF48317">
    <property type="entry name" value="Acid phosphatase/Vanadium-dependent haloperoxidase"/>
    <property type="match status" value="1"/>
</dbReference>
<dbReference type="GO" id="GO:0050380">
    <property type="term" value="F:undecaprenyl-diphosphatase activity"/>
    <property type="evidence" value="ECO:0007669"/>
    <property type="project" value="UniProtKB-EC"/>
</dbReference>
<dbReference type="AlphaFoldDB" id="A0AAE4CVP4"/>
<feature type="transmembrane region" description="Helical" evidence="7">
    <location>
        <begin position="141"/>
        <end position="160"/>
    </location>
</feature>
<feature type="transmembrane region" description="Helical" evidence="7">
    <location>
        <begin position="172"/>
        <end position="192"/>
    </location>
</feature>
<keyword evidence="4 9" id="KW-0378">Hydrolase</keyword>
<comment type="caution">
    <text evidence="9">The sequence shown here is derived from an EMBL/GenBank/DDBJ whole genome shotgun (WGS) entry which is preliminary data.</text>
</comment>
<proteinExistence type="predicted"/>
<organism evidence="9 10">
    <name type="scientific">Catenuloplanes niger</name>
    <dbReference type="NCBI Taxonomy" id="587534"/>
    <lineage>
        <taxon>Bacteria</taxon>
        <taxon>Bacillati</taxon>
        <taxon>Actinomycetota</taxon>
        <taxon>Actinomycetes</taxon>
        <taxon>Micromonosporales</taxon>
        <taxon>Micromonosporaceae</taxon>
        <taxon>Catenuloplanes</taxon>
    </lineage>
</organism>
<dbReference type="Gene3D" id="1.20.144.10">
    <property type="entry name" value="Phosphatidic acid phosphatase type 2/haloperoxidase"/>
    <property type="match status" value="1"/>
</dbReference>
<keyword evidence="6 7" id="KW-0472">Membrane</keyword>
<dbReference type="CDD" id="cd03392">
    <property type="entry name" value="PAP2_like_2"/>
    <property type="match status" value="1"/>
</dbReference>
<protein>
    <submittedName>
        <fullName evidence="9">Undecaprenyl-diphosphatase</fullName>
        <ecNumber evidence="9">3.6.1.27</ecNumber>
    </submittedName>
</protein>
<dbReference type="SMART" id="SM00014">
    <property type="entry name" value="acidPPc"/>
    <property type="match status" value="1"/>
</dbReference>
<feature type="transmembrane region" description="Helical" evidence="7">
    <location>
        <begin position="76"/>
        <end position="94"/>
    </location>
</feature>
<feature type="transmembrane region" description="Helical" evidence="7">
    <location>
        <begin position="101"/>
        <end position="121"/>
    </location>
</feature>
<comment type="subcellular location">
    <subcellularLocation>
        <location evidence="1">Cell membrane</location>
        <topology evidence="1">Multi-pass membrane protein</topology>
    </subcellularLocation>
</comment>
<dbReference type="EMBL" id="JAVDYC010000001">
    <property type="protein sequence ID" value="MDR7326425.1"/>
    <property type="molecule type" value="Genomic_DNA"/>
</dbReference>
<name>A0AAE4CVP4_9ACTN</name>
<dbReference type="Pfam" id="PF01569">
    <property type="entry name" value="PAP2"/>
    <property type="match status" value="1"/>
</dbReference>
<accession>A0AAE4CVP4</accession>
<dbReference type="EC" id="3.6.1.27" evidence="9"/>
<reference evidence="9 10" key="1">
    <citation type="submission" date="2023-07" db="EMBL/GenBank/DDBJ databases">
        <title>Sequencing the genomes of 1000 actinobacteria strains.</title>
        <authorList>
            <person name="Klenk H.-P."/>
        </authorList>
    </citation>
    <scope>NUCLEOTIDE SEQUENCE [LARGE SCALE GENOMIC DNA]</scope>
    <source>
        <strain evidence="9 10">DSM 44711</strain>
    </source>
</reference>
<sequence>MSLAGTWAVVRQAAARLVLPLVLLYAVMVGLGMLITRVVDDVWPLTVEDDLNRQLVTERGGTSDAISKVFSTLADTHVVIGITAVIALALYVTSRNWREPAFLIGAVAAQSIIFVLTTLMIDRERPAVEHMDVSPPTSSFPSGHTSAAIALYVGVGLVMAARCTTRRGRWTWLALLVSIPIGVALTRMYRGMHHPSDVVGSLVNATTVLFIMARGFLDRTVHWGREKVGAVREAVAART</sequence>
<feature type="domain" description="Phosphatidic acid phosphatase type 2/haloperoxidase" evidence="8">
    <location>
        <begin position="101"/>
        <end position="213"/>
    </location>
</feature>
<evidence type="ECO:0000313" key="10">
    <source>
        <dbReference type="Proteomes" id="UP001183629"/>
    </source>
</evidence>
<evidence type="ECO:0000256" key="3">
    <source>
        <dbReference type="ARBA" id="ARBA00022692"/>
    </source>
</evidence>
<keyword evidence="10" id="KW-1185">Reference proteome</keyword>